<name>A0A497JF89_9ARCH</name>
<dbReference type="GO" id="GO:0006412">
    <property type="term" value="P:translation"/>
    <property type="evidence" value="ECO:0007669"/>
    <property type="project" value="InterPro"/>
</dbReference>
<evidence type="ECO:0000256" key="1">
    <source>
        <dbReference type="ARBA" id="ARBA00009364"/>
    </source>
</evidence>
<dbReference type="GO" id="GO:0003735">
    <property type="term" value="F:structural constituent of ribosome"/>
    <property type="evidence" value="ECO:0007669"/>
    <property type="project" value="InterPro"/>
</dbReference>
<comment type="similarity">
    <text evidence="1">Belongs to the eukaryotic ribosomal protein eL42 family.</text>
</comment>
<reference evidence="4 5" key="1">
    <citation type="submission" date="2018-06" db="EMBL/GenBank/DDBJ databases">
        <title>Extensive metabolic versatility and redundancy in microbially diverse, dynamic hydrothermal sediments.</title>
        <authorList>
            <person name="Dombrowski N."/>
            <person name="Teske A."/>
            <person name="Baker B.J."/>
        </authorList>
    </citation>
    <scope>NUCLEOTIDE SEQUENCE [LARGE SCALE GENOMIC DNA]</scope>
    <source>
        <strain evidence="4">B9_G13</strain>
    </source>
</reference>
<dbReference type="SUPFAM" id="SSF57829">
    <property type="entry name" value="Zn-binding ribosomal proteins"/>
    <property type="match status" value="1"/>
</dbReference>
<dbReference type="Proteomes" id="UP000277633">
    <property type="component" value="Unassembled WGS sequence"/>
</dbReference>
<dbReference type="GO" id="GO:1990904">
    <property type="term" value="C:ribonucleoprotein complex"/>
    <property type="evidence" value="ECO:0007669"/>
    <property type="project" value="UniProtKB-KW"/>
</dbReference>
<proteinExistence type="inferred from homology"/>
<dbReference type="AlphaFoldDB" id="A0A497JF89"/>
<dbReference type="InterPro" id="IPR011332">
    <property type="entry name" value="Ribosomal_zn-bd"/>
</dbReference>
<sequence length="91" mass="10324">MEMPKKVKRYCKKCKRHTEHTIKEYKGGRARTLAKGNRRHEANVAGYGGKYQAVALRKKLNKKPTFVAVCSVCGAKQVFSLGKRMKRVTLA</sequence>
<evidence type="ECO:0000313" key="4">
    <source>
        <dbReference type="EMBL" id="RLG69483.1"/>
    </source>
</evidence>
<dbReference type="PANTHER" id="PTHR10369">
    <property type="entry name" value="60S RIBOSOMAL PROTEIN L36A/L44"/>
    <property type="match status" value="1"/>
</dbReference>
<dbReference type="Gene3D" id="3.10.450.80">
    <property type="match status" value="1"/>
</dbReference>
<accession>A0A497JF89</accession>
<keyword evidence="2 4" id="KW-0689">Ribosomal protein</keyword>
<dbReference type="InterPro" id="IPR000552">
    <property type="entry name" value="Ribosomal_eL44"/>
</dbReference>
<protein>
    <submittedName>
        <fullName evidence="4">50S ribosomal protein L44e</fullName>
    </submittedName>
</protein>
<gene>
    <name evidence="4" type="ORF">DRO07_02260</name>
</gene>
<evidence type="ECO:0000256" key="3">
    <source>
        <dbReference type="ARBA" id="ARBA00023274"/>
    </source>
</evidence>
<dbReference type="Pfam" id="PF00935">
    <property type="entry name" value="Ribosomal_L44"/>
    <property type="match status" value="1"/>
</dbReference>
<dbReference type="InterPro" id="IPR053708">
    <property type="entry name" value="Ribosomal_LSU_eL42"/>
</dbReference>
<comment type="caution">
    <text evidence="4">The sequence shown here is derived from an EMBL/GenBank/DDBJ whole genome shotgun (WGS) entry which is preliminary data.</text>
</comment>
<dbReference type="EMBL" id="QMWO01000075">
    <property type="protein sequence ID" value="RLG69483.1"/>
    <property type="molecule type" value="Genomic_DNA"/>
</dbReference>
<evidence type="ECO:0000313" key="5">
    <source>
        <dbReference type="Proteomes" id="UP000277633"/>
    </source>
</evidence>
<evidence type="ECO:0000256" key="2">
    <source>
        <dbReference type="ARBA" id="ARBA00022980"/>
    </source>
</evidence>
<keyword evidence="3" id="KW-0687">Ribonucleoprotein</keyword>
<organism evidence="4 5">
    <name type="scientific">Candidatus Iainarchaeum sp</name>
    <dbReference type="NCBI Taxonomy" id="3101447"/>
    <lineage>
        <taxon>Archaea</taxon>
        <taxon>Candidatus Iainarchaeota</taxon>
        <taxon>Candidatus Iainarchaeia</taxon>
        <taxon>Candidatus Iainarchaeales</taxon>
        <taxon>Candidatus Iainarchaeaceae</taxon>
        <taxon>Candidatus Iainarchaeum</taxon>
    </lineage>
</organism>
<dbReference type="GO" id="GO:0005840">
    <property type="term" value="C:ribosome"/>
    <property type="evidence" value="ECO:0007669"/>
    <property type="project" value="UniProtKB-KW"/>
</dbReference>